<accession>A0AAV2EVJ0</accession>
<organism evidence="2 3">
    <name type="scientific">Linum trigynum</name>
    <dbReference type="NCBI Taxonomy" id="586398"/>
    <lineage>
        <taxon>Eukaryota</taxon>
        <taxon>Viridiplantae</taxon>
        <taxon>Streptophyta</taxon>
        <taxon>Embryophyta</taxon>
        <taxon>Tracheophyta</taxon>
        <taxon>Spermatophyta</taxon>
        <taxon>Magnoliopsida</taxon>
        <taxon>eudicotyledons</taxon>
        <taxon>Gunneridae</taxon>
        <taxon>Pentapetalae</taxon>
        <taxon>rosids</taxon>
        <taxon>fabids</taxon>
        <taxon>Malpighiales</taxon>
        <taxon>Linaceae</taxon>
        <taxon>Linum</taxon>
    </lineage>
</organism>
<name>A0AAV2EVJ0_9ROSI</name>
<keyword evidence="3" id="KW-1185">Reference proteome</keyword>
<proteinExistence type="predicted"/>
<reference evidence="2 3" key="1">
    <citation type="submission" date="2024-04" db="EMBL/GenBank/DDBJ databases">
        <authorList>
            <person name="Fracassetti M."/>
        </authorList>
    </citation>
    <scope>NUCLEOTIDE SEQUENCE [LARGE SCALE GENOMIC DNA]</scope>
</reference>
<dbReference type="Proteomes" id="UP001497516">
    <property type="component" value="Chromosome 5"/>
</dbReference>
<gene>
    <name evidence="2" type="ORF">LTRI10_LOCUS30798</name>
</gene>
<dbReference type="EMBL" id="OZ034818">
    <property type="protein sequence ID" value="CAL1389985.1"/>
    <property type="molecule type" value="Genomic_DNA"/>
</dbReference>
<dbReference type="AlphaFoldDB" id="A0AAV2EVJ0"/>
<evidence type="ECO:0000313" key="2">
    <source>
        <dbReference type="EMBL" id="CAL1389985.1"/>
    </source>
</evidence>
<protein>
    <submittedName>
        <fullName evidence="2">Uncharacterized protein</fullName>
    </submittedName>
</protein>
<evidence type="ECO:0000313" key="3">
    <source>
        <dbReference type="Proteomes" id="UP001497516"/>
    </source>
</evidence>
<feature type="region of interest" description="Disordered" evidence="1">
    <location>
        <begin position="1"/>
        <end position="38"/>
    </location>
</feature>
<sequence length="81" mass="8987">MAGHHEPESEIASFLLADSSPTSPSPIPDNPRHPRVSHRHPFPLHFRLSLRRGCLPSLSSVAAGVPLLLLRDRPPWCLNLQ</sequence>
<evidence type="ECO:0000256" key="1">
    <source>
        <dbReference type="SAM" id="MobiDB-lite"/>
    </source>
</evidence>